<feature type="compositionally biased region" description="Polar residues" evidence="7">
    <location>
        <begin position="827"/>
        <end position="842"/>
    </location>
</feature>
<dbReference type="PANTHER" id="PTHR47972">
    <property type="entry name" value="KINESIN-LIKE PROTEIN KLP-3"/>
    <property type="match status" value="1"/>
</dbReference>
<dbReference type="PANTHER" id="PTHR47972:SF45">
    <property type="entry name" value="PROTEIN CLARET SEGREGATIONAL"/>
    <property type="match status" value="1"/>
</dbReference>
<dbReference type="SMART" id="SM00129">
    <property type="entry name" value="KISc"/>
    <property type="match status" value="1"/>
</dbReference>
<dbReference type="InterPro" id="IPR019821">
    <property type="entry name" value="Kinesin_motor_CS"/>
</dbReference>
<dbReference type="GO" id="GO:0005524">
    <property type="term" value="F:ATP binding"/>
    <property type="evidence" value="ECO:0007669"/>
    <property type="project" value="UniProtKB-UniRule"/>
</dbReference>
<dbReference type="Pfam" id="PF16796">
    <property type="entry name" value="Microtub_bd"/>
    <property type="match status" value="1"/>
</dbReference>
<protein>
    <submittedName>
        <fullName evidence="9">Kinesin-like nuclear fusion protein</fullName>
    </submittedName>
</protein>
<evidence type="ECO:0000313" key="9">
    <source>
        <dbReference type="EMBL" id="KAK0959646.1"/>
    </source>
</evidence>
<comment type="similarity">
    <text evidence="1">Belongs to the TRAFAC class myosin-kinesin ATPase superfamily. Kinesin family. KIN-14 subfamily.</text>
</comment>
<evidence type="ECO:0000256" key="7">
    <source>
        <dbReference type="SAM" id="MobiDB-lite"/>
    </source>
</evidence>
<comment type="caution">
    <text evidence="9">The sequence shown here is derived from an EMBL/GenBank/DDBJ whole genome shotgun (WGS) entry which is preliminary data.</text>
</comment>
<dbReference type="SUPFAM" id="SSF52540">
    <property type="entry name" value="P-loop containing nucleoside triphosphate hydrolases"/>
    <property type="match status" value="1"/>
</dbReference>
<evidence type="ECO:0000256" key="6">
    <source>
        <dbReference type="PROSITE-ProRule" id="PRU00283"/>
    </source>
</evidence>
<evidence type="ECO:0000256" key="2">
    <source>
        <dbReference type="ARBA" id="ARBA00022701"/>
    </source>
</evidence>
<dbReference type="InterPro" id="IPR027417">
    <property type="entry name" value="P-loop_NTPase"/>
</dbReference>
<dbReference type="Gene3D" id="3.40.850.10">
    <property type="entry name" value="Kinesin motor domain"/>
    <property type="match status" value="1"/>
</dbReference>
<accession>A0AAN6H781</accession>
<feature type="compositionally biased region" description="Basic and acidic residues" evidence="7">
    <location>
        <begin position="397"/>
        <end position="416"/>
    </location>
</feature>
<dbReference type="GO" id="GO:0007018">
    <property type="term" value="P:microtubule-based movement"/>
    <property type="evidence" value="ECO:0007669"/>
    <property type="project" value="InterPro"/>
</dbReference>
<feature type="region of interest" description="Disordered" evidence="7">
    <location>
        <begin position="778"/>
        <end position="843"/>
    </location>
</feature>
<dbReference type="EMBL" id="JAUJLE010000348">
    <property type="protein sequence ID" value="KAK0959646.1"/>
    <property type="molecule type" value="Genomic_DNA"/>
</dbReference>
<dbReference type="AlphaFoldDB" id="A0AAN6H781"/>
<dbReference type="GO" id="GO:0003777">
    <property type="term" value="F:microtubule motor activity"/>
    <property type="evidence" value="ECO:0007669"/>
    <property type="project" value="InterPro"/>
</dbReference>
<dbReference type="GO" id="GO:0005874">
    <property type="term" value="C:microtubule"/>
    <property type="evidence" value="ECO:0007669"/>
    <property type="project" value="UniProtKB-KW"/>
</dbReference>
<keyword evidence="3 6" id="KW-0547">Nucleotide-binding</keyword>
<feature type="region of interest" description="Disordered" evidence="7">
    <location>
        <begin position="390"/>
        <end position="416"/>
    </location>
</feature>
<dbReference type="InterPro" id="IPR031852">
    <property type="entry name" value="Vik1/Cik1_MT-bd"/>
</dbReference>
<organism evidence="9 10">
    <name type="scientific">Friedmanniomyces endolithicus</name>
    <dbReference type="NCBI Taxonomy" id="329885"/>
    <lineage>
        <taxon>Eukaryota</taxon>
        <taxon>Fungi</taxon>
        <taxon>Dikarya</taxon>
        <taxon>Ascomycota</taxon>
        <taxon>Pezizomycotina</taxon>
        <taxon>Dothideomycetes</taxon>
        <taxon>Dothideomycetidae</taxon>
        <taxon>Mycosphaerellales</taxon>
        <taxon>Teratosphaeriaceae</taxon>
        <taxon>Friedmanniomyces</taxon>
    </lineage>
</organism>
<evidence type="ECO:0000256" key="1">
    <source>
        <dbReference type="ARBA" id="ARBA00010899"/>
    </source>
</evidence>
<dbReference type="InterPro" id="IPR036961">
    <property type="entry name" value="Kinesin_motor_dom_sf"/>
</dbReference>
<dbReference type="Proteomes" id="UP001175353">
    <property type="component" value="Unassembled WGS sequence"/>
</dbReference>
<dbReference type="InterPro" id="IPR001752">
    <property type="entry name" value="Kinesin_motor_dom"/>
</dbReference>
<feature type="domain" description="Kinesin motor" evidence="8">
    <location>
        <begin position="613"/>
        <end position="1016"/>
    </location>
</feature>
<proteinExistence type="inferred from homology"/>
<dbReference type="PRINTS" id="PR00380">
    <property type="entry name" value="KINESINHEAVY"/>
</dbReference>
<sequence length="1024" mass="112242">MERPPSQLENVRPSGLKQPSRLPAMTHSNGRATLLETSQSELNTRHGHHGGPMGPPSTNGPIKHKIPGLPESATKQRRTLIERAAEPLSRSNMPPPPPPSRTNGTRAQLSHGHGRSASAISIPAYTNGVRPESRQRVLSAEEEAEAEAGIMGKRKGTPVMSFNHHLSLRKTRTQGNLRTFQRVRSDGEDSSASERSRYASDGSTSSEELALPARNTSLTSAFADLSLTPHSRHPSAPRHTPFLNGIREEVSPSKIPKFSCAPRLLHAQSTQALQTPSPIKHKSSINGMYTPRTDAKPREMPFFLTKDSLTPVHTAWDTKGRLADMESMYGELRTQVADAVDSKTALEESLAFFKSQGTSKVQELKQLERELTAANRKLIADVERARSDLHTTTTDLRQARRDHERDMQEVERKHDRDLAGVTQKLEKEVDLLSQERERDAERFRKEMEEAKQKWQRQKDDEAFDMGMAHAEELEEVKKRSEIEKGNLQRQVDEWKNEGESRATESASEVQDLRNTISHLQNQLEATNATVTSLRARIAAEGHRNAALEQEKTALVSKTHFLEGNQEAQSFEFTSMRQKLQDAVTAKETTLDTLRREEMLRRKLNATILELRGNIRVFVRIRPLLAGEEEAARVEYPDGEALGGGKELVVHAPTTLSATGKERNEKHSYGFDRVFAPTTANDEVFDACRDLIQSVVDGYNVSILSYGQTGSGKTYVMSGPDGIIPSAISLLLAEMQRLQAKGWEYVVEASFVEVYNEMLNDLLGDAQTWDVVDGQDLGGSVRGKRKERHEIHHDARTGKTTVNNLSSVTLWPPPPTTEGEDGERPPTATSTSEDPPLSQPQDQTLHTRTAVTALLATAAKNRRVAATRSNERSSRSHSIFLLTLRGSCAATGEASEGVLNLVDLAGSERLKVSGAAGERARETAAINRSLAALGDVVAALGSGGGGGGGGKKGEGGEGHVPYRNSKLTYLLQSSLGGTTAGSGKSSRTLMLLHLSPLLAHWPESRSSLLFGSKVHGTHIGAAKKK</sequence>
<dbReference type="Pfam" id="PF00225">
    <property type="entry name" value="Kinesin"/>
    <property type="match status" value="1"/>
</dbReference>
<dbReference type="PROSITE" id="PS00411">
    <property type="entry name" value="KINESIN_MOTOR_1"/>
    <property type="match status" value="1"/>
</dbReference>
<keyword evidence="10" id="KW-1185">Reference proteome</keyword>
<keyword evidence="2" id="KW-0493">Microtubule</keyword>
<reference evidence="9" key="1">
    <citation type="submission" date="2023-06" db="EMBL/GenBank/DDBJ databases">
        <title>Black Yeasts Isolated from many extreme environments.</title>
        <authorList>
            <person name="Coleine C."/>
            <person name="Stajich J.E."/>
            <person name="Selbmann L."/>
        </authorList>
    </citation>
    <scope>NUCLEOTIDE SEQUENCE</scope>
    <source>
        <strain evidence="9">CCFEE 5200</strain>
    </source>
</reference>
<evidence type="ECO:0000256" key="5">
    <source>
        <dbReference type="ARBA" id="ARBA00023175"/>
    </source>
</evidence>
<feature type="region of interest" description="Disordered" evidence="7">
    <location>
        <begin position="183"/>
        <end position="211"/>
    </location>
</feature>
<dbReference type="InterPro" id="IPR027640">
    <property type="entry name" value="Kinesin-like_fam"/>
</dbReference>
<name>A0AAN6H781_9PEZI</name>
<evidence type="ECO:0000256" key="4">
    <source>
        <dbReference type="ARBA" id="ARBA00022840"/>
    </source>
</evidence>
<feature type="compositionally biased region" description="Basic and acidic residues" evidence="7">
    <location>
        <begin position="787"/>
        <end position="796"/>
    </location>
</feature>
<evidence type="ECO:0000313" key="10">
    <source>
        <dbReference type="Proteomes" id="UP001175353"/>
    </source>
</evidence>
<feature type="binding site" evidence="6">
    <location>
        <begin position="706"/>
        <end position="713"/>
    </location>
    <ligand>
        <name>ATP</name>
        <dbReference type="ChEBI" id="CHEBI:30616"/>
    </ligand>
</feature>
<evidence type="ECO:0000256" key="3">
    <source>
        <dbReference type="ARBA" id="ARBA00022741"/>
    </source>
</evidence>
<keyword evidence="5 6" id="KW-0505">Motor protein</keyword>
<feature type="compositionally biased region" description="Polar residues" evidence="7">
    <location>
        <begin position="797"/>
        <end position="808"/>
    </location>
</feature>
<gene>
    <name evidence="9" type="primary">KAR3_3</name>
    <name evidence="9" type="ORF">LTR91_020720</name>
</gene>
<keyword evidence="4 6" id="KW-0067">ATP-binding</keyword>
<dbReference type="GO" id="GO:0008017">
    <property type="term" value="F:microtubule binding"/>
    <property type="evidence" value="ECO:0007669"/>
    <property type="project" value="InterPro"/>
</dbReference>
<feature type="compositionally biased region" description="Polar residues" evidence="7">
    <location>
        <begin position="26"/>
        <end position="42"/>
    </location>
</feature>
<evidence type="ECO:0000259" key="8">
    <source>
        <dbReference type="PROSITE" id="PS50067"/>
    </source>
</evidence>
<feature type="compositionally biased region" description="Basic and acidic residues" evidence="7">
    <location>
        <begin position="183"/>
        <end position="198"/>
    </location>
</feature>
<feature type="region of interest" description="Disordered" evidence="7">
    <location>
        <begin position="1"/>
        <end position="125"/>
    </location>
</feature>
<dbReference type="PROSITE" id="PS50067">
    <property type="entry name" value="KINESIN_MOTOR_2"/>
    <property type="match status" value="1"/>
</dbReference>